<feature type="region of interest" description="Disordered" evidence="1">
    <location>
        <begin position="313"/>
        <end position="333"/>
    </location>
</feature>
<accession>A0ABP0S5P2</accession>
<name>A0ABP0S5P2_9DINO</name>
<dbReference type="Proteomes" id="UP001642464">
    <property type="component" value="Unassembled WGS sequence"/>
</dbReference>
<keyword evidence="4" id="KW-1185">Reference proteome</keyword>
<evidence type="ECO:0000313" key="4">
    <source>
        <dbReference type="Proteomes" id="UP001642464"/>
    </source>
</evidence>
<evidence type="ECO:0000313" key="3">
    <source>
        <dbReference type="EMBL" id="CAK9107693.1"/>
    </source>
</evidence>
<reference evidence="3 4" key="1">
    <citation type="submission" date="2024-02" db="EMBL/GenBank/DDBJ databases">
        <authorList>
            <person name="Chen Y."/>
            <person name="Shah S."/>
            <person name="Dougan E. K."/>
            <person name="Thang M."/>
            <person name="Chan C."/>
        </authorList>
    </citation>
    <scope>NUCLEOTIDE SEQUENCE [LARGE SCALE GENOMIC DNA]</scope>
</reference>
<feature type="compositionally biased region" description="Basic and acidic residues" evidence="1">
    <location>
        <begin position="316"/>
        <end position="333"/>
    </location>
</feature>
<comment type="caution">
    <text evidence="3">The sequence shown here is derived from an EMBL/GenBank/DDBJ whole genome shotgun (WGS) entry which is preliminary data.</text>
</comment>
<gene>
    <name evidence="2" type="ORF">SCF082_LOCUS50102</name>
    <name evidence="3" type="ORF">SCF082_LOCUS50132</name>
</gene>
<feature type="region of interest" description="Disordered" evidence="1">
    <location>
        <begin position="56"/>
        <end position="85"/>
    </location>
</feature>
<dbReference type="EMBL" id="CAXAMM010042951">
    <property type="protein sequence ID" value="CAK9107693.1"/>
    <property type="molecule type" value="Genomic_DNA"/>
</dbReference>
<sequence>MDLMLLQIFLGRTHPSIWIRSTVEPPDASSAPLRLSEHPVDGKAKAIREVELKAKAKEGPSVQKTAQKGRKQRRRSCFPPARRGVFEQKDQLKQQTCRLEGLGTERGLQQIAAAFLSPDFQARCSLALPERLASDMRLAAGSWSMNDPWMGPRLRSAMPEKMEERGPNRIACGTGCTVLPGTLRECGAWCAKGGEGQKSLQPMPDTHHELAPWRPTGITPLCAPRDRPAQDLRWRPARGAVELPEDQRERARRAIGEQCMNARVPGYTGFIPSAKLQDIYGRTQAAVGAGARSEQWQMDQRRAALQHALAASQREALPHPEERFQDPAEEPHPLGKAKASIVRHYWVPTIPGYSGYVPGKHAENIHGGGIIHTCKMAGRAIAERAPPLETLPAVTQQDDLPRGRLLDHFHTENREDRPEYQEAHAAKLREHCSKQIPGYTGHVPRVEGDTVYGATTRDANL</sequence>
<proteinExistence type="predicted"/>
<evidence type="ECO:0000256" key="1">
    <source>
        <dbReference type="SAM" id="MobiDB-lite"/>
    </source>
</evidence>
<dbReference type="EMBL" id="CAXAMM010042940">
    <property type="protein sequence ID" value="CAK9107637.1"/>
    <property type="molecule type" value="Genomic_DNA"/>
</dbReference>
<organism evidence="3 4">
    <name type="scientific">Durusdinium trenchii</name>
    <dbReference type="NCBI Taxonomy" id="1381693"/>
    <lineage>
        <taxon>Eukaryota</taxon>
        <taxon>Sar</taxon>
        <taxon>Alveolata</taxon>
        <taxon>Dinophyceae</taxon>
        <taxon>Suessiales</taxon>
        <taxon>Symbiodiniaceae</taxon>
        <taxon>Durusdinium</taxon>
    </lineage>
</organism>
<evidence type="ECO:0000313" key="2">
    <source>
        <dbReference type="EMBL" id="CAK9107637.1"/>
    </source>
</evidence>
<feature type="compositionally biased region" description="Basic residues" evidence="1">
    <location>
        <begin position="67"/>
        <end position="76"/>
    </location>
</feature>
<protein>
    <submittedName>
        <fullName evidence="3">Uncharacterized protein</fullName>
    </submittedName>
</protein>